<dbReference type="Gene3D" id="3.20.20.80">
    <property type="entry name" value="Glycosidases"/>
    <property type="match status" value="1"/>
</dbReference>
<evidence type="ECO:0000256" key="1">
    <source>
        <dbReference type="ARBA" id="ARBA00001462"/>
    </source>
</evidence>
<dbReference type="Gene3D" id="2.60.40.1180">
    <property type="entry name" value="Golgi alpha-mannosidase II"/>
    <property type="match status" value="1"/>
</dbReference>
<evidence type="ECO:0000256" key="4">
    <source>
        <dbReference type="ARBA" id="ARBA00012670"/>
    </source>
</evidence>
<dbReference type="Pfam" id="PF22848">
    <property type="entry name" value="ASD1_dom"/>
    <property type="match status" value="1"/>
</dbReference>
<dbReference type="PANTHER" id="PTHR43576">
    <property type="entry name" value="ALPHA-L-ARABINOFURANOSIDASE C-RELATED"/>
    <property type="match status" value="1"/>
</dbReference>
<evidence type="ECO:0000313" key="9">
    <source>
        <dbReference type="EMBL" id="MCV9387264.1"/>
    </source>
</evidence>
<dbReference type="InterPro" id="IPR017853">
    <property type="entry name" value="GH"/>
</dbReference>
<feature type="domain" description="Alpha-L-arabinofuranosidase C-terminal" evidence="8">
    <location>
        <begin position="301"/>
        <end position="491"/>
    </location>
</feature>
<dbReference type="SUPFAM" id="SSF51011">
    <property type="entry name" value="Glycosyl hydrolase domain"/>
    <property type="match status" value="1"/>
</dbReference>
<dbReference type="InterPro" id="IPR055235">
    <property type="entry name" value="ASD1_cat"/>
</dbReference>
<dbReference type="PANTHER" id="PTHR43576:SF2">
    <property type="entry name" value="INTRACELLULAR EXO-ALPHA-L-ARABINOFURANOSIDASE 2"/>
    <property type="match status" value="1"/>
</dbReference>
<dbReference type="Proteomes" id="UP001300692">
    <property type="component" value="Unassembled WGS sequence"/>
</dbReference>
<evidence type="ECO:0000256" key="2">
    <source>
        <dbReference type="ARBA" id="ARBA00007186"/>
    </source>
</evidence>
<dbReference type="EMBL" id="JAOYOD010000001">
    <property type="protein sequence ID" value="MCV9387264.1"/>
    <property type="molecule type" value="Genomic_DNA"/>
</dbReference>
<dbReference type="Pfam" id="PF06964">
    <property type="entry name" value="Alpha-L-AF_C"/>
    <property type="match status" value="1"/>
</dbReference>
<comment type="similarity">
    <text evidence="2">Belongs to the glycosyl hydrolase 51 family.</text>
</comment>
<keyword evidence="6" id="KW-0119">Carbohydrate metabolism</keyword>
<dbReference type="InterPro" id="IPR013780">
    <property type="entry name" value="Glyco_hydro_b"/>
</dbReference>
<comment type="catalytic activity">
    <reaction evidence="1">
        <text>Hydrolysis of terminal non-reducing alpha-L-arabinofuranoside residues in alpha-L-arabinosides.</text>
        <dbReference type="EC" id="3.2.1.55"/>
    </reaction>
</comment>
<gene>
    <name evidence="9" type="ORF">N7U62_11360</name>
</gene>
<comment type="subunit">
    <text evidence="3">Homohexamer; trimer of dimers.</text>
</comment>
<proteinExistence type="inferred from homology"/>
<keyword evidence="7" id="KW-0326">Glycosidase</keyword>
<evidence type="ECO:0000256" key="5">
    <source>
        <dbReference type="ARBA" id="ARBA00022801"/>
    </source>
</evidence>
<reference evidence="9 10" key="1">
    <citation type="submission" date="2022-10" db="EMBL/GenBank/DDBJ databases">
        <title>Comparative genomics and taxonomic characterization of three novel marine species of genus Reichenbachiella exhibiting antioxidant and polysaccharide degradation activities.</title>
        <authorList>
            <person name="Muhammad N."/>
            <person name="Lee Y.-J."/>
            <person name="Ko J."/>
            <person name="Kim S.-G."/>
        </authorList>
    </citation>
    <scope>NUCLEOTIDE SEQUENCE [LARGE SCALE GENOMIC DNA]</scope>
    <source>
        <strain evidence="9 10">ABR2-5</strain>
    </source>
</reference>
<keyword evidence="5" id="KW-0378">Hydrolase</keyword>
<organism evidence="9 10">
    <name type="scientific">Reichenbachiella ulvae</name>
    <dbReference type="NCBI Taxonomy" id="2980104"/>
    <lineage>
        <taxon>Bacteria</taxon>
        <taxon>Pseudomonadati</taxon>
        <taxon>Bacteroidota</taxon>
        <taxon>Cytophagia</taxon>
        <taxon>Cytophagales</taxon>
        <taxon>Reichenbachiellaceae</taxon>
        <taxon>Reichenbachiella</taxon>
    </lineage>
</organism>
<protein>
    <recommendedName>
        <fullName evidence="4">non-reducing end alpha-L-arabinofuranosidase</fullName>
        <ecNumber evidence="4">3.2.1.55</ecNumber>
    </recommendedName>
</protein>
<evidence type="ECO:0000256" key="7">
    <source>
        <dbReference type="ARBA" id="ARBA00023295"/>
    </source>
</evidence>
<comment type="caution">
    <text evidence="9">The sequence shown here is derived from an EMBL/GenBank/DDBJ whole genome shotgun (WGS) entry which is preliminary data.</text>
</comment>
<dbReference type="SUPFAM" id="SSF51445">
    <property type="entry name" value="(Trans)glycosidases"/>
    <property type="match status" value="1"/>
</dbReference>
<evidence type="ECO:0000256" key="6">
    <source>
        <dbReference type="ARBA" id="ARBA00023277"/>
    </source>
</evidence>
<sequence>MYAQKKVVINLETQTEGPQISKHIYGHFAEHLGRCIYGGFYVGDDETTIPNTDGVRNDIVDALKELQIPNLRWPGGCFADTYHWQDGIGPKDQRPTIVNRWWGDVTEDNSFGTHEFLNMCELLDTEPYLSGNVGSGTVKEFADWMQYVNNDGVSPMSDLRRENGREDAWGVRYWGVGNEAWGCGGNMTAEYYANVYRQFATYMGGWTNDGKVMRIASGASSNDYNWTEVLMKNIPNRLIDGIALHHYSVIDWGAKGPAVDFNEEQYFTILQRAYEMEELVTKHVAIMDKYDPEGKIDLIVDEWGGWYEVEEGTNPGFLYQQNTMRDAMIAGMTLNIFNNHADRVKMANLAQAVNVLQAVILTDEEKMILTPTYHVMRMYTAHHDATLIPMEIENVSYKRGEAELPAISASASVDKDGKKHISLVNIDSKEAYTISIPLAGLKKSAVTGEILVSDKIQNHNSFDEPNKVIPTVFKDYKVKGDQLEVTLPAVSVVMLEVK</sequence>
<evidence type="ECO:0000256" key="3">
    <source>
        <dbReference type="ARBA" id="ARBA00011165"/>
    </source>
</evidence>
<dbReference type="InterPro" id="IPR010720">
    <property type="entry name" value="Alpha-L-AF_C"/>
</dbReference>
<name>A0ABT3CUR4_9BACT</name>
<dbReference type="EC" id="3.2.1.55" evidence="4"/>
<evidence type="ECO:0000313" key="10">
    <source>
        <dbReference type="Proteomes" id="UP001300692"/>
    </source>
</evidence>
<accession>A0ABT3CUR4</accession>
<evidence type="ECO:0000259" key="8">
    <source>
        <dbReference type="SMART" id="SM00813"/>
    </source>
</evidence>
<keyword evidence="10" id="KW-1185">Reference proteome</keyword>
<dbReference type="SMART" id="SM00813">
    <property type="entry name" value="Alpha-L-AF_C"/>
    <property type="match status" value="1"/>
</dbReference>